<evidence type="ECO:0000313" key="3">
    <source>
        <dbReference type="Proteomes" id="UP001139648"/>
    </source>
</evidence>
<dbReference type="Gene3D" id="3.40.50.300">
    <property type="entry name" value="P-loop containing nucleotide triphosphate hydrolases"/>
    <property type="match status" value="1"/>
</dbReference>
<reference evidence="2" key="1">
    <citation type="submission" date="2022-06" db="EMBL/GenBank/DDBJ databases">
        <title>Sequencing the genomes of 1000 actinobacteria strains.</title>
        <authorList>
            <person name="Klenk H.-P."/>
        </authorList>
    </citation>
    <scope>NUCLEOTIDE SEQUENCE</scope>
    <source>
        <strain evidence="2">DSM 46694</strain>
    </source>
</reference>
<dbReference type="CDD" id="cd00093">
    <property type="entry name" value="HTH_XRE"/>
    <property type="match status" value="1"/>
</dbReference>
<dbReference type="InterPro" id="IPR011990">
    <property type="entry name" value="TPR-like_helical_dom_sf"/>
</dbReference>
<keyword evidence="3" id="KW-1185">Reference proteome</keyword>
<dbReference type="Pfam" id="PF13424">
    <property type="entry name" value="TPR_12"/>
    <property type="match status" value="1"/>
</dbReference>
<accession>A0A9X2GKB4</accession>
<dbReference type="PROSITE" id="PS50943">
    <property type="entry name" value="HTH_CROC1"/>
    <property type="match status" value="1"/>
</dbReference>
<gene>
    <name evidence="2" type="ORF">HD597_003153</name>
</gene>
<evidence type="ECO:0000313" key="2">
    <source>
        <dbReference type="EMBL" id="MCP2356133.1"/>
    </source>
</evidence>
<dbReference type="SMART" id="SM00530">
    <property type="entry name" value="HTH_XRE"/>
    <property type="match status" value="1"/>
</dbReference>
<dbReference type="SUPFAM" id="SSF47413">
    <property type="entry name" value="lambda repressor-like DNA-binding domains"/>
    <property type="match status" value="1"/>
</dbReference>
<dbReference type="GO" id="GO:0003677">
    <property type="term" value="F:DNA binding"/>
    <property type="evidence" value="ECO:0007669"/>
    <property type="project" value="InterPro"/>
</dbReference>
<dbReference type="InterPro" id="IPR019734">
    <property type="entry name" value="TPR_rpt"/>
</dbReference>
<dbReference type="PRINTS" id="PR00364">
    <property type="entry name" value="DISEASERSIST"/>
</dbReference>
<comment type="caution">
    <text evidence="2">The sequence shown here is derived from an EMBL/GenBank/DDBJ whole genome shotgun (WGS) entry which is preliminary data.</text>
</comment>
<dbReference type="RefSeq" id="WP_253742897.1">
    <property type="nucleotide sequence ID" value="NZ_BAABKA010000001.1"/>
</dbReference>
<dbReference type="GO" id="GO:0043531">
    <property type="term" value="F:ADP binding"/>
    <property type="evidence" value="ECO:0007669"/>
    <property type="project" value="InterPro"/>
</dbReference>
<dbReference type="PANTHER" id="PTHR47691">
    <property type="entry name" value="REGULATOR-RELATED"/>
    <property type="match status" value="1"/>
</dbReference>
<dbReference type="SMART" id="SM00028">
    <property type="entry name" value="TPR"/>
    <property type="match status" value="4"/>
</dbReference>
<dbReference type="AlphaFoldDB" id="A0A9X2GKB4"/>
<proteinExistence type="predicted"/>
<feature type="domain" description="HTH cro/C1-type" evidence="1">
    <location>
        <begin position="2"/>
        <end position="57"/>
    </location>
</feature>
<dbReference type="InterPro" id="IPR001387">
    <property type="entry name" value="Cro/C1-type_HTH"/>
</dbReference>
<dbReference type="Proteomes" id="UP001139648">
    <property type="component" value="Unassembled WGS sequence"/>
</dbReference>
<dbReference type="Gene3D" id="1.10.260.40">
    <property type="entry name" value="lambda repressor-like DNA-binding domains"/>
    <property type="match status" value="1"/>
</dbReference>
<dbReference type="EMBL" id="JAMZEB010000002">
    <property type="protein sequence ID" value="MCP2356133.1"/>
    <property type="molecule type" value="Genomic_DNA"/>
</dbReference>
<sequence length="736" mass="78984">MLRRHRHAARLTLEQLAEASGVSARTLSDMERGRSKGPQHRTVTALADALGLADADRRQLIELAREGRLRDHWNRPTGLCELPRSVDDFTGRSPELAWIDELLHAGDAGVGLITGSAGLGKTTLTVRAAHALRPGFPGGVYFLDLFGMSAQPLPVNEALSLLLRALGSTEQQIPPDVAGRASLYRSLLRERRALIVLDNAASEEQVRPLLPGGGAGKALVTSRRLLAGLEGVRRLGLGPLPPMEATELLTGILKERGASDDDPALWQLAQLCGGLPLALRIAGNRLVSRPGWNAADLAARLTNEERRLDQLSAGDLKIATAFGLSYEQLAGSTRRVFRRLALVPGRTFDAALAAVAGGMPTEGAWDALDELVDLGLLQDSASGRYRFHDLVRLFARDRLRAEESAAEREAVTLTVTEWLLRTATSAGWWFGLGSGRRDHDRAGPSTAEEADRWLRVNVDNWLGALRQVASRGGHAAVIDFAMSVVHFSDRWMHAVHWSDVYTLGVEAAAALGDLSRQAAQLNALAWVQLTSGGDMEAALRHTAQAMELAVRAGSTEEIASAHHFAAGALRRLGRLDEAIEAQSQAAELFKADGDIDAYSHCLGSLGSCHRDAGHYEQALEQYHRLWDLVNDDASGLAPSTVAFSRPVALARIGECLGLLGQRSEAISKLSEAIGLLEQAQLPAVQAGALETLAALLAEEGRPGESRQAYARAAEVYEVTGDADASSRCRDLANAAS</sequence>
<dbReference type="Gene3D" id="1.25.40.10">
    <property type="entry name" value="Tetratricopeptide repeat domain"/>
    <property type="match status" value="2"/>
</dbReference>
<organism evidence="2 3">
    <name type="scientific">Nonomuraea thailandensis</name>
    <dbReference type="NCBI Taxonomy" id="1188745"/>
    <lineage>
        <taxon>Bacteria</taxon>
        <taxon>Bacillati</taxon>
        <taxon>Actinomycetota</taxon>
        <taxon>Actinomycetes</taxon>
        <taxon>Streptosporangiales</taxon>
        <taxon>Streptosporangiaceae</taxon>
        <taxon>Nonomuraea</taxon>
    </lineage>
</organism>
<dbReference type="InterPro" id="IPR010982">
    <property type="entry name" value="Lambda_DNA-bd_dom_sf"/>
</dbReference>
<name>A0A9X2GKB4_9ACTN</name>
<dbReference type="InterPro" id="IPR027417">
    <property type="entry name" value="P-loop_NTPase"/>
</dbReference>
<dbReference type="PANTHER" id="PTHR47691:SF3">
    <property type="entry name" value="HTH-TYPE TRANSCRIPTIONAL REGULATOR RV0890C-RELATED"/>
    <property type="match status" value="1"/>
</dbReference>
<dbReference type="SUPFAM" id="SSF52540">
    <property type="entry name" value="P-loop containing nucleoside triphosphate hydrolases"/>
    <property type="match status" value="1"/>
</dbReference>
<dbReference type="SUPFAM" id="SSF48452">
    <property type="entry name" value="TPR-like"/>
    <property type="match status" value="2"/>
</dbReference>
<protein>
    <submittedName>
        <fullName evidence="2">Tetratricopeptide (TPR) repeat protein/transcriptional regulator with XRE-family HTH domain</fullName>
    </submittedName>
</protein>
<dbReference type="Pfam" id="PF13560">
    <property type="entry name" value="HTH_31"/>
    <property type="match status" value="1"/>
</dbReference>
<evidence type="ECO:0000259" key="1">
    <source>
        <dbReference type="PROSITE" id="PS50943"/>
    </source>
</evidence>